<gene>
    <name evidence="1" type="ORF">GCM10010961_33840</name>
</gene>
<reference evidence="1" key="2">
    <citation type="submission" date="2020-09" db="EMBL/GenBank/DDBJ databases">
        <authorList>
            <person name="Sun Q."/>
            <person name="Zhou Y."/>
        </authorList>
    </citation>
    <scope>NUCLEOTIDE SEQUENCE</scope>
    <source>
        <strain evidence="1">CGMCC 1.7081</strain>
    </source>
</reference>
<comment type="caution">
    <text evidence="1">The sequence shown here is derived from an EMBL/GenBank/DDBJ whole genome shotgun (WGS) entry which is preliminary data.</text>
</comment>
<dbReference type="Proteomes" id="UP000611500">
    <property type="component" value="Unassembled WGS sequence"/>
</dbReference>
<evidence type="ECO:0000313" key="2">
    <source>
        <dbReference type="Proteomes" id="UP000611500"/>
    </source>
</evidence>
<dbReference type="EMBL" id="BNAP01000021">
    <property type="protein sequence ID" value="GHG98479.1"/>
    <property type="molecule type" value="Genomic_DNA"/>
</dbReference>
<accession>A0A8J3MEQ7</accession>
<dbReference type="PROSITE" id="PS51257">
    <property type="entry name" value="PROKAR_LIPOPROTEIN"/>
    <property type="match status" value="1"/>
</dbReference>
<sequence>MNNSVFRRLLLPGVIVLAGCSGSTDPETAHLFDNVKNLNNGEYDRQIASKDAEAAAIVRQNNAASARISTLRNQSASNSAEIKALTSQISSLRAQTSSLRGKFSNQPDKLAQLNQLDGQLVQIRADVGAGTSPSVARAELNRVSAAIRALSR</sequence>
<organism evidence="1 2">
    <name type="scientific">Pseudodonghicola xiamenensis</name>
    <dbReference type="NCBI Taxonomy" id="337702"/>
    <lineage>
        <taxon>Bacteria</taxon>
        <taxon>Pseudomonadati</taxon>
        <taxon>Pseudomonadota</taxon>
        <taxon>Alphaproteobacteria</taxon>
        <taxon>Rhodobacterales</taxon>
        <taxon>Paracoccaceae</taxon>
        <taxon>Pseudodonghicola</taxon>
    </lineage>
</organism>
<keyword evidence="2" id="KW-1185">Reference proteome</keyword>
<evidence type="ECO:0000313" key="1">
    <source>
        <dbReference type="EMBL" id="GHG98479.1"/>
    </source>
</evidence>
<name>A0A8J3MEQ7_9RHOB</name>
<evidence type="ECO:0008006" key="3">
    <source>
        <dbReference type="Google" id="ProtNLM"/>
    </source>
</evidence>
<proteinExistence type="predicted"/>
<dbReference type="AlphaFoldDB" id="A0A8J3MEQ7"/>
<protein>
    <recommendedName>
        <fullName evidence="3">Lipoprotein</fullName>
    </recommendedName>
</protein>
<reference evidence="1" key="1">
    <citation type="journal article" date="2014" name="Int. J. Syst. Evol. Microbiol.">
        <title>Complete genome sequence of Corynebacterium casei LMG S-19264T (=DSM 44701T), isolated from a smear-ripened cheese.</title>
        <authorList>
            <consortium name="US DOE Joint Genome Institute (JGI-PGF)"/>
            <person name="Walter F."/>
            <person name="Albersmeier A."/>
            <person name="Kalinowski J."/>
            <person name="Ruckert C."/>
        </authorList>
    </citation>
    <scope>NUCLEOTIDE SEQUENCE</scope>
    <source>
        <strain evidence="1">CGMCC 1.7081</strain>
    </source>
</reference>